<evidence type="ECO:0000313" key="5">
    <source>
        <dbReference type="Proteomes" id="UP000002051"/>
    </source>
</evidence>
<reference evidence="4" key="3">
    <citation type="submission" date="2015-04" db="UniProtKB">
        <authorList>
            <consortium name="EnsemblPlants"/>
        </authorList>
    </citation>
    <scope>IDENTIFICATION</scope>
    <source>
        <strain evidence="4">cv. Jemalong A17</strain>
    </source>
</reference>
<organism evidence="3 5">
    <name type="scientific">Medicago truncatula</name>
    <name type="common">Barrel medic</name>
    <name type="synonym">Medicago tribuloides</name>
    <dbReference type="NCBI Taxonomy" id="3880"/>
    <lineage>
        <taxon>Eukaryota</taxon>
        <taxon>Viridiplantae</taxon>
        <taxon>Streptophyta</taxon>
        <taxon>Embryophyta</taxon>
        <taxon>Tracheophyta</taxon>
        <taxon>Spermatophyta</taxon>
        <taxon>Magnoliopsida</taxon>
        <taxon>eudicotyledons</taxon>
        <taxon>Gunneridae</taxon>
        <taxon>Pentapetalae</taxon>
        <taxon>rosids</taxon>
        <taxon>fabids</taxon>
        <taxon>Fabales</taxon>
        <taxon>Fabaceae</taxon>
        <taxon>Papilionoideae</taxon>
        <taxon>50 kb inversion clade</taxon>
        <taxon>NPAAA clade</taxon>
        <taxon>Hologalegina</taxon>
        <taxon>IRL clade</taxon>
        <taxon>Trifolieae</taxon>
        <taxon>Medicago</taxon>
    </lineage>
</organism>
<proteinExistence type="predicted"/>
<dbReference type="GO" id="GO:0046872">
    <property type="term" value="F:metal ion binding"/>
    <property type="evidence" value="ECO:0007669"/>
    <property type="project" value="InterPro"/>
</dbReference>
<name>A0A072TZK8_MEDTR</name>
<dbReference type="Pfam" id="PF07127">
    <property type="entry name" value="Nodulin_late"/>
    <property type="match status" value="1"/>
</dbReference>
<reference evidence="3 5" key="2">
    <citation type="journal article" date="2014" name="BMC Genomics">
        <title>An improved genome release (version Mt4.0) for the model legume Medicago truncatula.</title>
        <authorList>
            <person name="Tang H."/>
            <person name="Krishnakumar V."/>
            <person name="Bidwell S."/>
            <person name="Rosen B."/>
            <person name="Chan A."/>
            <person name="Zhou S."/>
            <person name="Gentzbittel L."/>
            <person name="Childs K.L."/>
            <person name="Yandell M."/>
            <person name="Gundlach H."/>
            <person name="Mayer K.F."/>
            <person name="Schwartz D.C."/>
            <person name="Town C.D."/>
        </authorList>
    </citation>
    <scope>GENOME REANNOTATION</scope>
    <source>
        <strain evidence="3">A17</strain>
        <strain evidence="4 5">cv. Jemalong A17</strain>
    </source>
</reference>
<evidence type="ECO:0000313" key="3">
    <source>
        <dbReference type="EMBL" id="KEH22303.1"/>
    </source>
</evidence>
<accession>A0A072TZK8</accession>
<keyword evidence="1" id="KW-0472">Membrane</keyword>
<dbReference type="EnsemblPlants" id="KEH22303">
    <property type="protein sequence ID" value="KEH22303"/>
    <property type="gene ID" value="MTR_7g039150"/>
</dbReference>
<dbReference type="EMBL" id="CM001223">
    <property type="protein sequence ID" value="KEH22303.1"/>
    <property type="molecule type" value="Genomic_DNA"/>
</dbReference>
<dbReference type="HOGENOM" id="CLU_217000_1_0_1"/>
<dbReference type="Proteomes" id="UP000002051">
    <property type="component" value="Unassembled WGS sequence"/>
</dbReference>
<keyword evidence="5" id="KW-1185">Reference proteome</keyword>
<reference evidence="3 5" key="1">
    <citation type="journal article" date="2011" name="Nature">
        <title>The Medicago genome provides insight into the evolution of rhizobial symbioses.</title>
        <authorList>
            <person name="Young N.D."/>
            <person name="Debelle F."/>
            <person name="Oldroyd G.E."/>
            <person name="Geurts R."/>
            <person name="Cannon S.B."/>
            <person name="Udvardi M.K."/>
            <person name="Benedito V.A."/>
            <person name="Mayer K.F."/>
            <person name="Gouzy J."/>
            <person name="Schoof H."/>
            <person name="Van de Peer Y."/>
            <person name="Proost S."/>
            <person name="Cook D.R."/>
            <person name="Meyers B.C."/>
            <person name="Spannagl M."/>
            <person name="Cheung F."/>
            <person name="De Mita S."/>
            <person name="Krishnakumar V."/>
            <person name="Gundlach H."/>
            <person name="Zhou S."/>
            <person name="Mudge J."/>
            <person name="Bharti A.K."/>
            <person name="Murray J.D."/>
            <person name="Naoumkina M.A."/>
            <person name="Rosen B."/>
            <person name="Silverstein K.A."/>
            <person name="Tang H."/>
            <person name="Rombauts S."/>
            <person name="Zhao P.X."/>
            <person name="Zhou P."/>
            <person name="Barbe V."/>
            <person name="Bardou P."/>
            <person name="Bechner M."/>
            <person name="Bellec A."/>
            <person name="Berger A."/>
            <person name="Berges H."/>
            <person name="Bidwell S."/>
            <person name="Bisseling T."/>
            <person name="Choisne N."/>
            <person name="Couloux A."/>
            <person name="Denny R."/>
            <person name="Deshpande S."/>
            <person name="Dai X."/>
            <person name="Doyle J.J."/>
            <person name="Dudez A.M."/>
            <person name="Farmer A.D."/>
            <person name="Fouteau S."/>
            <person name="Franken C."/>
            <person name="Gibelin C."/>
            <person name="Gish J."/>
            <person name="Goldstein S."/>
            <person name="Gonzalez A.J."/>
            <person name="Green P.J."/>
            <person name="Hallab A."/>
            <person name="Hartog M."/>
            <person name="Hua A."/>
            <person name="Humphray S.J."/>
            <person name="Jeong D.H."/>
            <person name="Jing Y."/>
            <person name="Jocker A."/>
            <person name="Kenton S.M."/>
            <person name="Kim D.J."/>
            <person name="Klee K."/>
            <person name="Lai H."/>
            <person name="Lang C."/>
            <person name="Lin S."/>
            <person name="Macmil S.L."/>
            <person name="Magdelenat G."/>
            <person name="Matthews L."/>
            <person name="McCorrison J."/>
            <person name="Monaghan E.L."/>
            <person name="Mun J.H."/>
            <person name="Najar F.Z."/>
            <person name="Nicholson C."/>
            <person name="Noirot C."/>
            <person name="O'Bleness M."/>
            <person name="Paule C.R."/>
            <person name="Poulain J."/>
            <person name="Prion F."/>
            <person name="Qin B."/>
            <person name="Qu C."/>
            <person name="Retzel E.F."/>
            <person name="Riddle C."/>
            <person name="Sallet E."/>
            <person name="Samain S."/>
            <person name="Samson N."/>
            <person name="Sanders I."/>
            <person name="Saurat O."/>
            <person name="Scarpelli C."/>
            <person name="Schiex T."/>
            <person name="Segurens B."/>
            <person name="Severin A.J."/>
            <person name="Sherrier D.J."/>
            <person name="Shi R."/>
            <person name="Sims S."/>
            <person name="Singer S.R."/>
            <person name="Sinharoy S."/>
            <person name="Sterck L."/>
            <person name="Viollet A."/>
            <person name="Wang B.B."/>
            <person name="Wang K."/>
            <person name="Wang M."/>
            <person name="Wang X."/>
            <person name="Warfsmann J."/>
            <person name="Weissenbach J."/>
            <person name="White D.D."/>
            <person name="White J.D."/>
            <person name="Wiley G.B."/>
            <person name="Wincker P."/>
            <person name="Xing Y."/>
            <person name="Yang L."/>
            <person name="Yao Z."/>
            <person name="Ying F."/>
            <person name="Zhai J."/>
            <person name="Zhou L."/>
            <person name="Zuber A."/>
            <person name="Denarie J."/>
            <person name="Dixon R.A."/>
            <person name="May G.D."/>
            <person name="Schwartz D.C."/>
            <person name="Rogers J."/>
            <person name="Quetier F."/>
            <person name="Town C.D."/>
            <person name="Roe B.A."/>
        </authorList>
    </citation>
    <scope>NUCLEOTIDE SEQUENCE [LARGE SCALE GENOMIC DNA]</scope>
    <source>
        <strain evidence="3">A17</strain>
        <strain evidence="4 5">cv. Jemalong A17</strain>
    </source>
</reference>
<sequence length="30" mass="3458">MNNIVKFGYVMIIFLSLFFVVADAYGKPIF</sequence>
<feature type="domain" description="Late nodulin" evidence="2">
    <location>
        <begin position="1"/>
        <end position="24"/>
    </location>
</feature>
<evidence type="ECO:0000256" key="1">
    <source>
        <dbReference type="SAM" id="Phobius"/>
    </source>
</evidence>
<dbReference type="AlphaFoldDB" id="A0A072TZK8"/>
<evidence type="ECO:0000313" key="4">
    <source>
        <dbReference type="EnsemblPlants" id="KEH22303"/>
    </source>
</evidence>
<evidence type="ECO:0000259" key="2">
    <source>
        <dbReference type="Pfam" id="PF07127"/>
    </source>
</evidence>
<keyword evidence="1" id="KW-1133">Transmembrane helix</keyword>
<feature type="transmembrane region" description="Helical" evidence="1">
    <location>
        <begin position="7"/>
        <end position="26"/>
    </location>
</feature>
<keyword evidence="1" id="KW-0812">Transmembrane</keyword>
<dbReference type="InterPro" id="IPR009810">
    <property type="entry name" value="Nodulin_late_dom"/>
</dbReference>
<gene>
    <name evidence="3" type="ordered locus">MTR_7g039150</name>
</gene>
<protein>
    <submittedName>
        <fullName evidence="3">Nodule Cysteine-Rich (NCR) secreted peptide</fullName>
    </submittedName>
</protein>